<evidence type="ECO:0000256" key="6">
    <source>
        <dbReference type="ARBA" id="ARBA00023251"/>
    </source>
</evidence>
<evidence type="ECO:0000256" key="7">
    <source>
        <dbReference type="SAM" id="Phobius"/>
    </source>
</evidence>
<organism evidence="9 10">
    <name type="scientific">Faecalibacterium wellingii</name>
    <dbReference type="NCBI Taxonomy" id="2929491"/>
    <lineage>
        <taxon>Bacteria</taxon>
        <taxon>Bacillati</taxon>
        <taxon>Bacillota</taxon>
        <taxon>Clostridia</taxon>
        <taxon>Eubacteriales</taxon>
        <taxon>Oscillospiraceae</taxon>
        <taxon>Faecalibacterium</taxon>
    </lineage>
</organism>
<dbReference type="GO" id="GO:0071555">
    <property type="term" value="P:cell wall organization"/>
    <property type="evidence" value="ECO:0007669"/>
    <property type="project" value="TreeGrafter"/>
</dbReference>
<dbReference type="GO" id="GO:0046677">
    <property type="term" value="P:response to antibiotic"/>
    <property type="evidence" value="ECO:0007669"/>
    <property type="project" value="UniProtKB-KW"/>
</dbReference>
<dbReference type="AlphaFoldDB" id="A0AB35Y2Q1"/>
<keyword evidence="6" id="KW-0046">Antibiotic resistance</keyword>
<dbReference type="PANTHER" id="PTHR30627">
    <property type="entry name" value="PEPTIDOGLYCAN D,D-TRANSPEPTIDASE"/>
    <property type="match status" value="1"/>
</dbReference>
<evidence type="ECO:0000256" key="2">
    <source>
        <dbReference type="ARBA" id="ARBA00007898"/>
    </source>
</evidence>
<sequence>MSGKRVLALYAAILFSFAVILCRLYFLAQNQTYAARAKAQSAVRLALPARRGNFYDHTGALLTGLETQYLALCFPGENRYSRLYAYTDEDGQALLYRNRNRSMPFLLRVERDLYWQGVSCYPFARRYASAPLCQQLIGYLDGESHGAAGLEKALDKLLTGTGEHDVLLCAVTAQGQLRAGETPQYLRQDSKAVGVQLTISRQMQRAAEAVAAETMTSGCILVLDTASAAVRASVSMPGYDPDNLAASLDAPDSPFLNRVLECYTVGSVFKPVLAAAALEQGVFPEYECTGAAVIDGQIFRCAGGVPHGQIGLEEALEKSCNGYFVRLGQQLGAENLLQAAQRFGFGQEISLAGDLHAAPGNLPDAAELARSGQLANFSFGQGSLLASPVQIAAMMNAIASGGMYRTPFFLECTVDETDGTPLETLAHPQSRRVMSAENAALLREMLCQVVEEGTAQDAAELEGGAGGKTGTAQTGQFDADGTERKNLWFAGFYPAEKPRWTVIVLQDGQTETAYSSAAIFARLCAMLRTLA</sequence>
<evidence type="ECO:0000313" key="10">
    <source>
        <dbReference type="Proteomes" id="UP001373196"/>
    </source>
</evidence>
<dbReference type="Pfam" id="PF00905">
    <property type="entry name" value="Transpeptidase"/>
    <property type="match status" value="1"/>
</dbReference>
<name>A0AB35Y2Q1_9FIRM</name>
<proteinExistence type="inferred from homology"/>
<evidence type="ECO:0000256" key="5">
    <source>
        <dbReference type="ARBA" id="ARBA00022801"/>
    </source>
</evidence>
<reference evidence="9" key="1">
    <citation type="submission" date="2024-03" db="EMBL/GenBank/DDBJ databases">
        <authorList>
            <person name="Plomp N."/>
            <person name="Harmsen H.J."/>
        </authorList>
    </citation>
    <scope>NUCLEOTIDE SEQUENCE</scope>
    <source>
        <strain evidence="9">HTF-128</strain>
    </source>
</reference>
<dbReference type="GO" id="GO:0008800">
    <property type="term" value="F:beta-lactamase activity"/>
    <property type="evidence" value="ECO:0007669"/>
    <property type="project" value="UniProtKB-EC"/>
</dbReference>
<accession>A0AB35Y2Q1</accession>
<dbReference type="Gene3D" id="3.90.1310.10">
    <property type="entry name" value="Penicillin-binding protein 2a (Domain 2)"/>
    <property type="match status" value="1"/>
</dbReference>
<feature type="domain" description="Penicillin-binding protein transpeptidase" evidence="8">
    <location>
        <begin position="218"/>
        <end position="523"/>
    </location>
</feature>
<keyword evidence="7" id="KW-0472">Membrane</keyword>
<dbReference type="InterPro" id="IPR001460">
    <property type="entry name" value="PCN-bd_Tpept"/>
</dbReference>
<dbReference type="InterPro" id="IPR012338">
    <property type="entry name" value="Beta-lactam/transpept-like"/>
</dbReference>
<feature type="transmembrane region" description="Helical" evidence="7">
    <location>
        <begin position="7"/>
        <end position="28"/>
    </location>
</feature>
<keyword evidence="7" id="KW-1133">Transmembrane helix</keyword>
<dbReference type="InterPro" id="IPR050515">
    <property type="entry name" value="Beta-lactam/transpept"/>
</dbReference>
<dbReference type="SUPFAM" id="SSF56601">
    <property type="entry name" value="beta-lactamase/transpeptidase-like"/>
    <property type="match status" value="1"/>
</dbReference>
<dbReference type="SUPFAM" id="SSF56519">
    <property type="entry name" value="Penicillin binding protein dimerisation domain"/>
    <property type="match status" value="1"/>
</dbReference>
<dbReference type="RefSeq" id="WP_339394852.1">
    <property type="nucleotide sequence ID" value="NZ_JBBFGL010000002.1"/>
</dbReference>
<evidence type="ECO:0000313" key="9">
    <source>
        <dbReference type="EMBL" id="MEJ5195166.1"/>
    </source>
</evidence>
<gene>
    <name evidence="9" type="ORF">WF834_03075</name>
</gene>
<evidence type="ECO:0000259" key="8">
    <source>
        <dbReference type="Pfam" id="PF00905"/>
    </source>
</evidence>
<keyword evidence="7" id="KW-0812">Transmembrane</keyword>
<dbReference type="Gene3D" id="3.40.710.10">
    <property type="entry name" value="DD-peptidase/beta-lactamase superfamily"/>
    <property type="match status" value="1"/>
</dbReference>
<dbReference type="PANTHER" id="PTHR30627:SF6">
    <property type="entry name" value="BETA-LACTAMASE YBXI-RELATED"/>
    <property type="match status" value="1"/>
</dbReference>
<keyword evidence="4" id="KW-0732">Signal</keyword>
<dbReference type="EMBL" id="JBBFGL010000002">
    <property type="protein sequence ID" value="MEJ5195166.1"/>
    <property type="molecule type" value="Genomic_DNA"/>
</dbReference>
<comment type="catalytic activity">
    <reaction evidence="1">
        <text>a beta-lactam + H2O = a substituted beta-amino acid</text>
        <dbReference type="Rhea" id="RHEA:20401"/>
        <dbReference type="ChEBI" id="CHEBI:15377"/>
        <dbReference type="ChEBI" id="CHEBI:35627"/>
        <dbReference type="ChEBI" id="CHEBI:140347"/>
        <dbReference type="EC" id="3.5.2.6"/>
    </reaction>
</comment>
<dbReference type="InterPro" id="IPR036138">
    <property type="entry name" value="PBP_dimer_sf"/>
</dbReference>
<evidence type="ECO:0000256" key="3">
    <source>
        <dbReference type="ARBA" id="ARBA00012865"/>
    </source>
</evidence>
<comment type="similarity">
    <text evidence="2">Belongs to the class-D beta-lactamase family.</text>
</comment>
<dbReference type="EC" id="3.5.2.6" evidence="3"/>
<comment type="caution">
    <text evidence="9">The sequence shown here is derived from an EMBL/GenBank/DDBJ whole genome shotgun (WGS) entry which is preliminary data.</text>
</comment>
<dbReference type="GO" id="GO:0008658">
    <property type="term" value="F:penicillin binding"/>
    <property type="evidence" value="ECO:0007669"/>
    <property type="project" value="InterPro"/>
</dbReference>
<evidence type="ECO:0000256" key="1">
    <source>
        <dbReference type="ARBA" id="ARBA00001526"/>
    </source>
</evidence>
<dbReference type="GO" id="GO:0005886">
    <property type="term" value="C:plasma membrane"/>
    <property type="evidence" value="ECO:0007669"/>
    <property type="project" value="TreeGrafter"/>
</dbReference>
<keyword evidence="5" id="KW-0378">Hydrolase</keyword>
<evidence type="ECO:0000256" key="4">
    <source>
        <dbReference type="ARBA" id="ARBA00022729"/>
    </source>
</evidence>
<protein>
    <recommendedName>
        <fullName evidence="3">beta-lactamase</fullName>
        <ecNumber evidence="3">3.5.2.6</ecNumber>
    </recommendedName>
</protein>
<dbReference type="Proteomes" id="UP001373196">
    <property type="component" value="Unassembled WGS sequence"/>
</dbReference>